<dbReference type="Gene3D" id="3.10.290.10">
    <property type="entry name" value="RNA-binding S4 domain"/>
    <property type="match status" value="1"/>
</dbReference>
<dbReference type="RefSeq" id="WP_270898376.1">
    <property type="nucleotide sequence ID" value="NZ_JBHSPF010000004.1"/>
</dbReference>
<protein>
    <submittedName>
        <fullName evidence="3">RNA-binding protein</fullName>
    </submittedName>
</protein>
<keyword evidence="1" id="KW-0694">RNA-binding</keyword>
<evidence type="ECO:0000313" key="4">
    <source>
        <dbReference type="Proteomes" id="UP001596143"/>
    </source>
</evidence>
<dbReference type="Pfam" id="PF17774">
    <property type="entry name" value="YlmH_RBD"/>
    <property type="match status" value="1"/>
</dbReference>
<dbReference type="SUPFAM" id="SSF55174">
    <property type="entry name" value="Alpha-L RNA-binding motif"/>
    <property type="match status" value="1"/>
</dbReference>
<evidence type="ECO:0000256" key="1">
    <source>
        <dbReference type="PROSITE-ProRule" id="PRU00182"/>
    </source>
</evidence>
<dbReference type="SMART" id="SM00363">
    <property type="entry name" value="S4"/>
    <property type="match status" value="1"/>
</dbReference>
<comment type="caution">
    <text evidence="3">The sequence shown here is derived from an EMBL/GenBank/DDBJ whole genome shotgun (WGS) entry which is preliminary data.</text>
</comment>
<dbReference type="PROSITE" id="PS50889">
    <property type="entry name" value="S4"/>
    <property type="match status" value="1"/>
</dbReference>
<dbReference type="InterPro" id="IPR012677">
    <property type="entry name" value="Nucleotide-bd_a/b_plait_sf"/>
</dbReference>
<dbReference type="CDD" id="cd00165">
    <property type="entry name" value="S4"/>
    <property type="match status" value="1"/>
</dbReference>
<feature type="domain" description="RNA-binding S4" evidence="2">
    <location>
        <begin position="181"/>
        <end position="238"/>
    </location>
</feature>
<reference evidence="4" key="1">
    <citation type="journal article" date="2019" name="Int. J. Syst. Evol. Microbiol.">
        <title>The Global Catalogue of Microorganisms (GCM) 10K type strain sequencing project: providing services to taxonomists for standard genome sequencing and annotation.</title>
        <authorList>
            <consortium name="The Broad Institute Genomics Platform"/>
            <consortium name="The Broad Institute Genome Sequencing Center for Infectious Disease"/>
            <person name="Wu L."/>
            <person name="Ma J."/>
        </authorList>
    </citation>
    <scope>NUCLEOTIDE SEQUENCE [LARGE SCALE GENOMIC DNA]</scope>
    <source>
        <strain evidence="4">CGMCC 1.15790</strain>
    </source>
</reference>
<dbReference type="PANTHER" id="PTHR13633">
    <property type="entry name" value="MITOCHONDRIAL TRANSCRIPTION RESCUE FACTOR 1"/>
    <property type="match status" value="1"/>
</dbReference>
<evidence type="ECO:0000259" key="2">
    <source>
        <dbReference type="SMART" id="SM00363"/>
    </source>
</evidence>
<organism evidence="3 4">
    <name type="scientific">Aliibacillus thermotolerans</name>
    <dbReference type="NCBI Taxonomy" id="1834418"/>
    <lineage>
        <taxon>Bacteria</taxon>
        <taxon>Bacillati</taxon>
        <taxon>Bacillota</taxon>
        <taxon>Bacilli</taxon>
        <taxon>Bacillales</taxon>
        <taxon>Bacillaceae</taxon>
        <taxon>Aliibacillus</taxon>
    </lineage>
</organism>
<proteinExistence type="predicted"/>
<dbReference type="InterPro" id="IPR048443">
    <property type="entry name" value="RqcP2_N"/>
</dbReference>
<name>A0ABW0U1Y2_9BACI</name>
<dbReference type="PANTHER" id="PTHR13633:SF3">
    <property type="entry name" value="MITOCHONDRIAL TRANSCRIPTION RESCUE FACTOR 1"/>
    <property type="match status" value="1"/>
</dbReference>
<dbReference type="InterPro" id="IPR036986">
    <property type="entry name" value="S4_RNA-bd_sf"/>
</dbReference>
<dbReference type="InterPro" id="IPR002942">
    <property type="entry name" value="S4_RNA-bd"/>
</dbReference>
<dbReference type="Proteomes" id="UP001596143">
    <property type="component" value="Unassembled WGS sequence"/>
</dbReference>
<dbReference type="EMBL" id="JBHSPF010000004">
    <property type="protein sequence ID" value="MFC5627447.1"/>
    <property type="molecule type" value="Genomic_DNA"/>
</dbReference>
<dbReference type="Pfam" id="PF01479">
    <property type="entry name" value="S4"/>
    <property type="match status" value="1"/>
</dbReference>
<evidence type="ECO:0000313" key="3">
    <source>
        <dbReference type="EMBL" id="MFC5627447.1"/>
    </source>
</evidence>
<dbReference type="Pfam" id="PF21278">
    <property type="entry name" value="YlmH_1st"/>
    <property type="match status" value="1"/>
</dbReference>
<dbReference type="Gene3D" id="3.30.1370.160">
    <property type="match status" value="1"/>
</dbReference>
<keyword evidence="4" id="KW-1185">Reference proteome</keyword>
<sequence length="259" mass="30302">MTILDHFRKEEHPFVEQALEWKEGVETRYERKLTEFLDPREQAILSSIVGKDETVFLSFWGGQANSERKRAILYPFYEEVTEEDFELVLFEIIYPNKFITLSHRDCLGALLNIGLVRQKFGDIIEGEGCFQFLTTKEVSMFVQTNLEKVGQASVTLKEKPLHHLLPMKEEWKEKTGFVSSLRLDALLSEMYHLSRNKVLPYIEKKRVKVNWQLMDDPSYPLEAGDYLSVRGLGRRKLFAIDGETKKGRLRIRYGEMLET</sequence>
<gene>
    <name evidence="3" type="ORF">ACFPTR_00865</name>
</gene>
<dbReference type="Gene3D" id="3.30.70.330">
    <property type="match status" value="1"/>
</dbReference>
<dbReference type="InterPro" id="IPR040591">
    <property type="entry name" value="RqcP2_RBD"/>
</dbReference>
<accession>A0ABW0U1Y2</accession>